<feature type="compositionally biased region" description="Gly residues" evidence="6">
    <location>
        <begin position="163"/>
        <end position="173"/>
    </location>
</feature>
<evidence type="ECO:0000256" key="6">
    <source>
        <dbReference type="SAM" id="MobiDB-lite"/>
    </source>
</evidence>
<feature type="compositionally biased region" description="Polar residues" evidence="6">
    <location>
        <begin position="185"/>
        <end position="194"/>
    </location>
</feature>
<dbReference type="STRING" id="1073090.A0A1L9SFF5"/>
<accession>A0A1L9SFF5</accession>
<evidence type="ECO:0000313" key="8">
    <source>
        <dbReference type="EMBL" id="OJJ45950.1"/>
    </source>
</evidence>
<feature type="region of interest" description="Disordered" evidence="6">
    <location>
        <begin position="162"/>
        <end position="194"/>
    </location>
</feature>
<name>A0A1L9SFF5_9EURO</name>
<dbReference type="PROSITE" id="PS50048">
    <property type="entry name" value="ZN2_CY6_FUNGAL_2"/>
    <property type="match status" value="1"/>
</dbReference>
<dbReference type="Gene3D" id="4.10.240.10">
    <property type="entry name" value="Zn(2)-C6 fungal-type DNA-binding domain"/>
    <property type="match status" value="1"/>
</dbReference>
<dbReference type="AlphaFoldDB" id="A0A1L9SFF5"/>
<dbReference type="VEuPathDB" id="FungiDB:ASPZODRAFT_26543"/>
<dbReference type="OrthoDB" id="2740448at2759"/>
<comment type="subcellular location">
    <subcellularLocation>
        <location evidence="1">Nucleus</location>
    </subcellularLocation>
</comment>
<dbReference type="GO" id="GO:0000981">
    <property type="term" value="F:DNA-binding transcription factor activity, RNA polymerase II-specific"/>
    <property type="evidence" value="ECO:0007669"/>
    <property type="project" value="InterPro"/>
</dbReference>
<keyword evidence="9" id="KW-1185">Reference proteome</keyword>
<feature type="domain" description="Zn(2)-C6 fungal-type" evidence="7">
    <location>
        <begin position="36"/>
        <end position="66"/>
    </location>
</feature>
<dbReference type="EMBL" id="KV878344">
    <property type="protein sequence ID" value="OJJ45950.1"/>
    <property type="molecule type" value="Genomic_DNA"/>
</dbReference>
<dbReference type="InterPro" id="IPR001138">
    <property type="entry name" value="Zn2Cys6_DnaBD"/>
</dbReference>
<gene>
    <name evidence="8" type="ORF">ASPZODRAFT_26543</name>
</gene>
<dbReference type="InterPro" id="IPR051711">
    <property type="entry name" value="Stress_Response_Reg"/>
</dbReference>
<dbReference type="GO" id="GO:0043565">
    <property type="term" value="F:sequence-specific DNA binding"/>
    <property type="evidence" value="ECO:0007669"/>
    <property type="project" value="TreeGrafter"/>
</dbReference>
<evidence type="ECO:0000259" key="7">
    <source>
        <dbReference type="PROSITE" id="PS50048"/>
    </source>
</evidence>
<organism evidence="8 9">
    <name type="scientific">Penicilliopsis zonata CBS 506.65</name>
    <dbReference type="NCBI Taxonomy" id="1073090"/>
    <lineage>
        <taxon>Eukaryota</taxon>
        <taxon>Fungi</taxon>
        <taxon>Dikarya</taxon>
        <taxon>Ascomycota</taxon>
        <taxon>Pezizomycotina</taxon>
        <taxon>Eurotiomycetes</taxon>
        <taxon>Eurotiomycetidae</taxon>
        <taxon>Eurotiales</taxon>
        <taxon>Aspergillaceae</taxon>
        <taxon>Penicilliopsis</taxon>
    </lineage>
</organism>
<sequence length="486" mass="51131">MDSPDDLLNHHHHNHSSPAGGFGRSNNARPYRLRAACDNCHNAKVKCNGKKPVCGRCASTQQECTYSISMAGKVQGKRKRSVPAGNTTTTTVSEEGRRVAGTLLTPTSSSLTSTLPSIGDSGELLGPSLGLEEMDSSAFDLDSFSGAPESYSRDLFSTALIESGGGGGPAGEGGESDLIGLPDSDSASQTGSHQTGLFSAYDTASSWTTDGASISSGGKDATTTAGVAAAAPRGGPPGSSRPESRVPCGGLELDEDDGRDGPATLGVADRGPGRDGGDALVNNHHSSCSGEDDTVAAATAMSWITLFRKLQQNRRATPTPTLDVVMALNRMAMVKIQRLLHEWKKPTSLPATAADDEGELTLCMILQCMQEIADSYGQALCSLDRSEQGRHHHHGGSGPQQPEGLSLRFGVFHFRPQDVQAFSAHLLLLEIQAAIALNRQIWTVFQQAHAGDPAVWSQAKDALSQILAQLKTLGRQSTSASYRPEL</sequence>
<dbReference type="PROSITE" id="PS00463">
    <property type="entry name" value="ZN2_CY6_FUNGAL_1"/>
    <property type="match status" value="1"/>
</dbReference>
<dbReference type="GO" id="GO:0045944">
    <property type="term" value="P:positive regulation of transcription by RNA polymerase II"/>
    <property type="evidence" value="ECO:0007669"/>
    <property type="project" value="TreeGrafter"/>
</dbReference>
<evidence type="ECO:0000256" key="3">
    <source>
        <dbReference type="ARBA" id="ARBA00023125"/>
    </source>
</evidence>
<dbReference type="GO" id="GO:0005634">
    <property type="term" value="C:nucleus"/>
    <property type="evidence" value="ECO:0007669"/>
    <property type="project" value="UniProtKB-SubCell"/>
</dbReference>
<dbReference type="RefSeq" id="XP_022580460.1">
    <property type="nucleotide sequence ID" value="XM_022728053.1"/>
</dbReference>
<evidence type="ECO:0000256" key="4">
    <source>
        <dbReference type="ARBA" id="ARBA00023163"/>
    </source>
</evidence>
<dbReference type="SMART" id="SM00066">
    <property type="entry name" value="GAL4"/>
    <property type="match status" value="1"/>
</dbReference>
<dbReference type="Pfam" id="PF00172">
    <property type="entry name" value="Zn_clus"/>
    <property type="match status" value="1"/>
</dbReference>
<dbReference type="CDD" id="cd00067">
    <property type="entry name" value="GAL4"/>
    <property type="match status" value="1"/>
</dbReference>
<keyword evidence="2" id="KW-0805">Transcription regulation</keyword>
<dbReference type="InterPro" id="IPR036864">
    <property type="entry name" value="Zn2-C6_fun-type_DNA-bd_sf"/>
</dbReference>
<dbReference type="GeneID" id="34614517"/>
<dbReference type="PANTHER" id="PTHR47540">
    <property type="entry name" value="THIAMINE REPRESSIBLE GENES REGULATORY PROTEIN THI5"/>
    <property type="match status" value="1"/>
</dbReference>
<evidence type="ECO:0000256" key="5">
    <source>
        <dbReference type="ARBA" id="ARBA00023242"/>
    </source>
</evidence>
<feature type="region of interest" description="Disordered" evidence="6">
    <location>
        <begin position="209"/>
        <end position="273"/>
    </location>
</feature>
<evidence type="ECO:0000256" key="2">
    <source>
        <dbReference type="ARBA" id="ARBA00023015"/>
    </source>
</evidence>
<evidence type="ECO:0000256" key="1">
    <source>
        <dbReference type="ARBA" id="ARBA00004123"/>
    </source>
</evidence>
<protein>
    <recommendedName>
        <fullName evidence="7">Zn(2)-C6 fungal-type domain-containing protein</fullName>
    </recommendedName>
</protein>
<feature type="region of interest" description="Disordered" evidence="6">
    <location>
        <begin position="1"/>
        <end position="27"/>
    </location>
</feature>
<keyword evidence="3" id="KW-0238">DNA-binding</keyword>
<dbReference type="PANTHER" id="PTHR47540:SF2">
    <property type="entry name" value="ZN(II)2CYS6 TRANSCRIPTION FACTOR (EUROFUNG)"/>
    <property type="match status" value="1"/>
</dbReference>
<keyword evidence="5" id="KW-0539">Nucleus</keyword>
<keyword evidence="4" id="KW-0804">Transcription</keyword>
<proteinExistence type="predicted"/>
<dbReference type="Proteomes" id="UP000184188">
    <property type="component" value="Unassembled WGS sequence"/>
</dbReference>
<evidence type="ECO:0000313" key="9">
    <source>
        <dbReference type="Proteomes" id="UP000184188"/>
    </source>
</evidence>
<feature type="compositionally biased region" description="Low complexity" evidence="6">
    <location>
        <begin position="217"/>
        <end position="233"/>
    </location>
</feature>
<dbReference type="GO" id="GO:0008270">
    <property type="term" value="F:zinc ion binding"/>
    <property type="evidence" value="ECO:0007669"/>
    <property type="project" value="InterPro"/>
</dbReference>
<reference evidence="9" key="1">
    <citation type="journal article" date="2017" name="Genome Biol.">
        <title>Comparative genomics reveals high biological diversity and specific adaptations in the industrially and medically important fungal genus Aspergillus.</title>
        <authorList>
            <person name="de Vries R.P."/>
            <person name="Riley R."/>
            <person name="Wiebenga A."/>
            <person name="Aguilar-Osorio G."/>
            <person name="Amillis S."/>
            <person name="Uchima C.A."/>
            <person name="Anderluh G."/>
            <person name="Asadollahi M."/>
            <person name="Askin M."/>
            <person name="Barry K."/>
            <person name="Battaglia E."/>
            <person name="Bayram O."/>
            <person name="Benocci T."/>
            <person name="Braus-Stromeyer S.A."/>
            <person name="Caldana C."/>
            <person name="Canovas D."/>
            <person name="Cerqueira G.C."/>
            <person name="Chen F."/>
            <person name="Chen W."/>
            <person name="Choi C."/>
            <person name="Clum A."/>
            <person name="Dos Santos R.A."/>
            <person name="Damasio A.R."/>
            <person name="Diallinas G."/>
            <person name="Emri T."/>
            <person name="Fekete E."/>
            <person name="Flipphi M."/>
            <person name="Freyberg S."/>
            <person name="Gallo A."/>
            <person name="Gournas C."/>
            <person name="Habgood R."/>
            <person name="Hainaut M."/>
            <person name="Harispe M.L."/>
            <person name="Henrissat B."/>
            <person name="Hilden K.S."/>
            <person name="Hope R."/>
            <person name="Hossain A."/>
            <person name="Karabika E."/>
            <person name="Karaffa L."/>
            <person name="Karanyi Z."/>
            <person name="Krasevec N."/>
            <person name="Kuo A."/>
            <person name="Kusch H."/>
            <person name="LaButti K."/>
            <person name="Lagendijk E.L."/>
            <person name="Lapidus A."/>
            <person name="Levasseur A."/>
            <person name="Lindquist E."/>
            <person name="Lipzen A."/>
            <person name="Logrieco A.F."/>
            <person name="MacCabe A."/>
            <person name="Maekelae M.R."/>
            <person name="Malavazi I."/>
            <person name="Melin P."/>
            <person name="Meyer V."/>
            <person name="Mielnichuk N."/>
            <person name="Miskei M."/>
            <person name="Molnar A.P."/>
            <person name="Mule G."/>
            <person name="Ngan C.Y."/>
            <person name="Orejas M."/>
            <person name="Orosz E."/>
            <person name="Ouedraogo J.P."/>
            <person name="Overkamp K.M."/>
            <person name="Park H.-S."/>
            <person name="Perrone G."/>
            <person name="Piumi F."/>
            <person name="Punt P.J."/>
            <person name="Ram A.F."/>
            <person name="Ramon A."/>
            <person name="Rauscher S."/>
            <person name="Record E."/>
            <person name="Riano-Pachon D.M."/>
            <person name="Robert V."/>
            <person name="Roehrig J."/>
            <person name="Ruller R."/>
            <person name="Salamov A."/>
            <person name="Salih N.S."/>
            <person name="Samson R.A."/>
            <person name="Sandor E."/>
            <person name="Sanguinetti M."/>
            <person name="Schuetze T."/>
            <person name="Sepcic K."/>
            <person name="Shelest E."/>
            <person name="Sherlock G."/>
            <person name="Sophianopoulou V."/>
            <person name="Squina F.M."/>
            <person name="Sun H."/>
            <person name="Susca A."/>
            <person name="Todd R.B."/>
            <person name="Tsang A."/>
            <person name="Unkles S.E."/>
            <person name="van de Wiele N."/>
            <person name="van Rossen-Uffink D."/>
            <person name="Oliveira J.V."/>
            <person name="Vesth T.C."/>
            <person name="Visser J."/>
            <person name="Yu J.-H."/>
            <person name="Zhou M."/>
            <person name="Andersen M.R."/>
            <person name="Archer D.B."/>
            <person name="Baker S.E."/>
            <person name="Benoit I."/>
            <person name="Brakhage A.A."/>
            <person name="Braus G.H."/>
            <person name="Fischer R."/>
            <person name="Frisvad J.C."/>
            <person name="Goldman G.H."/>
            <person name="Houbraken J."/>
            <person name="Oakley B."/>
            <person name="Pocsi I."/>
            <person name="Scazzocchio C."/>
            <person name="Seiboth B."/>
            <person name="vanKuyk P.A."/>
            <person name="Wortman J."/>
            <person name="Dyer P.S."/>
            <person name="Grigoriev I.V."/>
        </authorList>
    </citation>
    <scope>NUCLEOTIDE SEQUENCE [LARGE SCALE GENOMIC DNA]</scope>
    <source>
        <strain evidence="9">CBS 506.65</strain>
    </source>
</reference>
<dbReference type="SUPFAM" id="SSF57701">
    <property type="entry name" value="Zn2/Cys6 DNA-binding domain"/>
    <property type="match status" value="1"/>
</dbReference>